<organism evidence="1">
    <name type="scientific">Salix viminalis</name>
    <name type="common">Common osier</name>
    <name type="synonym">Basket willow</name>
    <dbReference type="NCBI Taxonomy" id="40686"/>
    <lineage>
        <taxon>Eukaryota</taxon>
        <taxon>Viridiplantae</taxon>
        <taxon>Streptophyta</taxon>
        <taxon>Embryophyta</taxon>
        <taxon>Tracheophyta</taxon>
        <taxon>Spermatophyta</taxon>
        <taxon>Magnoliopsida</taxon>
        <taxon>eudicotyledons</taxon>
        <taxon>Gunneridae</taxon>
        <taxon>Pentapetalae</taxon>
        <taxon>rosids</taxon>
        <taxon>fabids</taxon>
        <taxon>Malpighiales</taxon>
        <taxon>Salicaceae</taxon>
        <taxon>Saliceae</taxon>
        <taxon>Salix</taxon>
    </lineage>
</organism>
<sequence>MPDPANIAALPRSEGDPENTCTAAGIATAGPTPITAGSTPTAAKLLQEKHKTLQLFYEIQPIQKDEVSRLSYKNMLALKNHKTSNDLWNSQQPDLGLVVSGHNAEQHFQKSDPWEEDNLGLVERSLPVNNITHVQRQLFKNL</sequence>
<dbReference type="AlphaFoldDB" id="A0A6N2NCB5"/>
<dbReference type="EMBL" id="CAADRP010002040">
    <property type="protein sequence ID" value="VFU59600.1"/>
    <property type="molecule type" value="Genomic_DNA"/>
</dbReference>
<proteinExistence type="predicted"/>
<reference evidence="1" key="1">
    <citation type="submission" date="2019-03" db="EMBL/GenBank/DDBJ databases">
        <authorList>
            <person name="Mank J."/>
            <person name="Almeida P."/>
        </authorList>
    </citation>
    <scope>NUCLEOTIDE SEQUENCE</scope>
    <source>
        <strain evidence="1">78183</strain>
    </source>
</reference>
<evidence type="ECO:0000313" key="1">
    <source>
        <dbReference type="EMBL" id="VFU59600.1"/>
    </source>
</evidence>
<name>A0A6N2NCB5_SALVM</name>
<gene>
    <name evidence="1" type="ORF">SVIM_LOCUS439182</name>
</gene>
<accession>A0A6N2NCB5</accession>
<protein>
    <submittedName>
        <fullName evidence="1">Uncharacterized protein</fullName>
    </submittedName>
</protein>